<dbReference type="AlphaFoldDB" id="A0A840FU73"/>
<protein>
    <submittedName>
        <fullName evidence="1">Phage tail P2-like protein</fullName>
    </submittedName>
</protein>
<organism evidence="1 2">
    <name type="scientific">Variovorax guangxiensis</name>
    <dbReference type="NCBI Taxonomy" id="1775474"/>
    <lineage>
        <taxon>Bacteria</taxon>
        <taxon>Pseudomonadati</taxon>
        <taxon>Pseudomonadota</taxon>
        <taxon>Betaproteobacteria</taxon>
        <taxon>Burkholderiales</taxon>
        <taxon>Comamonadaceae</taxon>
        <taxon>Variovorax</taxon>
    </lineage>
</organism>
<evidence type="ECO:0000313" key="1">
    <source>
        <dbReference type="EMBL" id="MBB4226156.1"/>
    </source>
</evidence>
<name>A0A840FU73_9BURK</name>
<sequence length="192" mass="21248">MPSLTPSQRLLPPNRMPLELALAGASPLQLDTDGLRHLWTAMLCLAPLLPWLSWTLSVEAWQDARSDDAKRALILNSIEIHRHKGTPWAIRLLIRSLGFGEVDIIERIGGRTHDGTFRRNGVYPHASLASSWATYMVALQRPITNAQAERLRKLLPSVAPARCHLVALRYASVANSHNGATRRDGAYNHGSA</sequence>
<dbReference type="EMBL" id="JACIFZ010000024">
    <property type="protein sequence ID" value="MBB4226156.1"/>
    <property type="molecule type" value="Genomic_DNA"/>
</dbReference>
<dbReference type="Pfam" id="PF09684">
    <property type="entry name" value="Tail_P2_I"/>
    <property type="match status" value="1"/>
</dbReference>
<comment type="caution">
    <text evidence="1">The sequence shown here is derived from an EMBL/GenBank/DDBJ whole genome shotgun (WGS) entry which is preliminary data.</text>
</comment>
<reference evidence="1 2" key="1">
    <citation type="submission" date="2020-08" db="EMBL/GenBank/DDBJ databases">
        <title>Genomic Encyclopedia of Type Strains, Phase IV (KMG-V): Genome sequencing to study the core and pangenomes of soil and plant-associated prokaryotes.</title>
        <authorList>
            <person name="Whitman W."/>
        </authorList>
    </citation>
    <scope>NUCLEOTIDE SEQUENCE [LARGE SCALE GENOMIC DNA]</scope>
    <source>
        <strain evidence="1 2">34/80</strain>
    </source>
</reference>
<gene>
    <name evidence="1" type="ORF">GGD71_006975</name>
</gene>
<dbReference type="InterPro" id="IPR006521">
    <property type="entry name" value="Tail_protein_I"/>
</dbReference>
<dbReference type="NCBIfam" id="TIGR01634">
    <property type="entry name" value="tail_P2_I"/>
    <property type="match status" value="1"/>
</dbReference>
<dbReference type="RefSeq" id="WP_311737107.1">
    <property type="nucleotide sequence ID" value="NZ_JACIFZ010000024.1"/>
</dbReference>
<accession>A0A840FU73</accession>
<dbReference type="Proteomes" id="UP000524450">
    <property type="component" value="Unassembled WGS sequence"/>
</dbReference>
<proteinExistence type="predicted"/>
<evidence type="ECO:0000313" key="2">
    <source>
        <dbReference type="Proteomes" id="UP000524450"/>
    </source>
</evidence>